<evidence type="ECO:0000256" key="1">
    <source>
        <dbReference type="SAM" id="SignalP"/>
    </source>
</evidence>
<sequence>MPQTSTFIKTLSLLTVISAFVISGCTGSKQTTTSDTPSTQPDTAMIQEGHALPSEMNRLVPNPITNEISPTFFRAVDQETRTMSGVPGKDYWQQWTNYDIDVELIPADTLIKGSSTITYHNNSPDTLNQVFLELSQNMHKEGGVRNEATEITGGINLHNVSTKGTQLGEMQSSRAAQGYYVDGTLMVLRPGSVLAPGDSIDIRIDWDFKIPQQGASGRMGYSQDNLYYIAYWYPQMRVYDDVNGWFTDQFKGNAEFYHGFGNYNVDITVPEQWMVASTGQLTNSADVLKENIHEQLQKGHNSDEVVSVVTEKDFGNVTKSTDKETTTWNFKAHKVRDFAFSVTKESKWDATRSNIGDPDGDGETNYVNINAIYRSSAPLWTDGAKFTSHAISELSEITGMAYPWPHMTSVEGGGIIGGGMEFPMITIIGAYNNRSPQSLYAVIAHELAHMWVPMQVSSNERRYAWMDEGTTTFNEAQSKKDYYPNGNFEQTDFQTYLRIVGSGLEGPIMRWSDYHYNGFAYGIASYPKPASVLVALRGVLGEETFEKAYHTFLDRWRYKHPYPWDMFNTFEDVSGRDLDWFWRSWYFETWKLDQAVGSVQLSEDGTKIVIEDHGQVPMPATVEITLADGTTVSREIPVETWLKGATQKVLSIDNASEVTQVVIDPEMKFPDANRTNNSWQK</sequence>
<keyword evidence="1" id="KW-0732">Signal</keyword>
<evidence type="ECO:0000259" key="2">
    <source>
        <dbReference type="Pfam" id="PF01433"/>
    </source>
</evidence>
<feature type="signal peptide" evidence="1">
    <location>
        <begin position="1"/>
        <end position="23"/>
    </location>
</feature>
<evidence type="ECO:0000313" key="4">
    <source>
        <dbReference type="Proteomes" id="UP001207918"/>
    </source>
</evidence>
<comment type="caution">
    <text evidence="3">The sequence shown here is derived from an EMBL/GenBank/DDBJ whole genome shotgun (WGS) entry which is preliminary data.</text>
</comment>
<dbReference type="Proteomes" id="UP001207918">
    <property type="component" value="Unassembled WGS sequence"/>
</dbReference>
<feature type="domain" description="Peptidase M1 membrane alanine aminopeptidase" evidence="2">
    <location>
        <begin position="388"/>
        <end position="585"/>
    </location>
</feature>
<dbReference type="InterPro" id="IPR014782">
    <property type="entry name" value="Peptidase_M1_dom"/>
</dbReference>
<dbReference type="CDD" id="cd09604">
    <property type="entry name" value="M1_APN_like"/>
    <property type="match status" value="1"/>
</dbReference>
<dbReference type="InterPro" id="IPR050344">
    <property type="entry name" value="Peptidase_M1_aminopeptidases"/>
</dbReference>
<organism evidence="3 4">
    <name type="scientific">Fodinibius salsisoli</name>
    <dbReference type="NCBI Taxonomy" id="2820877"/>
    <lineage>
        <taxon>Bacteria</taxon>
        <taxon>Pseudomonadati</taxon>
        <taxon>Balneolota</taxon>
        <taxon>Balneolia</taxon>
        <taxon>Balneolales</taxon>
        <taxon>Balneolaceae</taxon>
        <taxon>Fodinibius</taxon>
    </lineage>
</organism>
<evidence type="ECO:0000313" key="3">
    <source>
        <dbReference type="EMBL" id="MCW9707943.1"/>
    </source>
</evidence>
<accession>A0ABT3PPZ3</accession>
<dbReference type="PANTHER" id="PTHR11533">
    <property type="entry name" value="PROTEASE M1 ZINC METALLOPROTEASE"/>
    <property type="match status" value="1"/>
</dbReference>
<proteinExistence type="predicted"/>
<feature type="chain" id="PRO_5045527468" evidence="1">
    <location>
        <begin position="24"/>
        <end position="681"/>
    </location>
</feature>
<gene>
    <name evidence="3" type="ORF">J6I44_13835</name>
</gene>
<dbReference type="EMBL" id="JAGGJA010000009">
    <property type="protein sequence ID" value="MCW9707943.1"/>
    <property type="molecule type" value="Genomic_DNA"/>
</dbReference>
<protein>
    <submittedName>
        <fullName evidence="3">M1 family metallopeptidase</fullName>
    </submittedName>
</protein>
<dbReference type="Pfam" id="PF01433">
    <property type="entry name" value="Peptidase_M1"/>
    <property type="match status" value="1"/>
</dbReference>
<dbReference type="SUPFAM" id="SSF55486">
    <property type="entry name" value="Metalloproteases ('zincins'), catalytic domain"/>
    <property type="match status" value="1"/>
</dbReference>
<name>A0ABT3PPZ3_9BACT</name>
<keyword evidence="4" id="KW-1185">Reference proteome</keyword>
<reference evidence="3 4" key="1">
    <citation type="submission" date="2021-03" db="EMBL/GenBank/DDBJ databases">
        <title>Aliifodinibius sp. nov., a new bacterium isolated from saline soil.</title>
        <authorList>
            <person name="Galisteo C."/>
            <person name="De La Haba R."/>
            <person name="Sanchez-Porro C."/>
            <person name="Ventosa A."/>
        </authorList>
    </citation>
    <scope>NUCLEOTIDE SEQUENCE [LARGE SCALE GENOMIC DNA]</scope>
    <source>
        <strain evidence="3 4">1BSP15-2V2</strain>
    </source>
</reference>
<dbReference type="InterPro" id="IPR027268">
    <property type="entry name" value="Peptidase_M4/M1_CTD_sf"/>
</dbReference>
<dbReference type="PANTHER" id="PTHR11533:SF174">
    <property type="entry name" value="PUROMYCIN-SENSITIVE AMINOPEPTIDASE-RELATED"/>
    <property type="match status" value="1"/>
</dbReference>
<dbReference type="Gene3D" id="1.10.390.10">
    <property type="entry name" value="Neutral Protease Domain 2"/>
    <property type="match status" value="1"/>
</dbReference>